<evidence type="ECO:0000259" key="2">
    <source>
        <dbReference type="Pfam" id="PF25115"/>
    </source>
</evidence>
<dbReference type="InterPro" id="IPR050788">
    <property type="entry name" value="Yeast_SRP1/TIP1_CWP"/>
</dbReference>
<gene>
    <name evidence="5" type="ORF">J7T54_001916</name>
</gene>
<keyword evidence="1" id="KW-0732">Signal</keyword>
<dbReference type="PANTHER" id="PTHR31002:SF34">
    <property type="entry name" value="CELL WALL PROTEIN CWP1-RELATED"/>
    <property type="match status" value="1"/>
</dbReference>
<dbReference type="PANTHER" id="PTHR31002">
    <property type="entry name" value="SERIPAUPERIN"/>
    <property type="match status" value="1"/>
</dbReference>
<accession>A0A9P9XX64</accession>
<feature type="domain" description="Agd3 CBM87" evidence="3">
    <location>
        <begin position="32"/>
        <end position="245"/>
    </location>
</feature>
<dbReference type="RefSeq" id="XP_051360355.1">
    <property type="nucleotide sequence ID" value="XM_051508614.1"/>
</dbReference>
<protein>
    <recommendedName>
        <fullName evidence="7">Extracellular serine-rich protein</fullName>
    </recommendedName>
</protein>
<dbReference type="GeneID" id="75828432"/>
<feature type="chain" id="PRO_5040260518" description="Extracellular serine-rich protein" evidence="1">
    <location>
        <begin position="27"/>
        <end position="699"/>
    </location>
</feature>
<name>A0A9P9XX64_9HYPO</name>
<organism evidence="5 6">
    <name type="scientific">Emericellopsis cladophorae</name>
    <dbReference type="NCBI Taxonomy" id="2686198"/>
    <lineage>
        <taxon>Eukaryota</taxon>
        <taxon>Fungi</taxon>
        <taxon>Dikarya</taxon>
        <taxon>Ascomycota</taxon>
        <taxon>Pezizomycotina</taxon>
        <taxon>Sordariomycetes</taxon>
        <taxon>Hypocreomycetidae</taxon>
        <taxon>Hypocreales</taxon>
        <taxon>Bionectriaceae</taxon>
        <taxon>Emericellopsis</taxon>
    </lineage>
</organism>
<comment type="caution">
    <text evidence="5">The sequence shown here is derived from an EMBL/GenBank/DDBJ whole genome shotgun (WGS) entry which is preliminary data.</text>
</comment>
<dbReference type="Pfam" id="PF25117">
    <property type="entry name" value="Agd3_C"/>
    <property type="match status" value="1"/>
</dbReference>
<dbReference type="InterPro" id="IPR056825">
    <property type="entry name" value="Agd3_C"/>
</dbReference>
<feature type="domain" description="Agd3 deacetylase" evidence="2">
    <location>
        <begin position="259"/>
        <end position="626"/>
    </location>
</feature>
<proteinExistence type="predicted"/>
<evidence type="ECO:0000313" key="6">
    <source>
        <dbReference type="Proteomes" id="UP001055219"/>
    </source>
</evidence>
<evidence type="ECO:0000259" key="4">
    <source>
        <dbReference type="Pfam" id="PF25117"/>
    </source>
</evidence>
<evidence type="ECO:0008006" key="7">
    <source>
        <dbReference type="Google" id="ProtNLM"/>
    </source>
</evidence>
<feature type="signal peptide" evidence="1">
    <location>
        <begin position="1"/>
        <end position="26"/>
    </location>
</feature>
<dbReference type="Pfam" id="PF25115">
    <property type="entry name" value="Agd3_CE"/>
    <property type="match status" value="1"/>
</dbReference>
<feature type="domain" description="Agd3 C-terminal" evidence="4">
    <location>
        <begin position="629"/>
        <end position="697"/>
    </location>
</feature>
<evidence type="ECO:0000256" key="1">
    <source>
        <dbReference type="SAM" id="SignalP"/>
    </source>
</evidence>
<dbReference type="InterPro" id="IPR056827">
    <property type="entry name" value="CBM87_Agd3"/>
</dbReference>
<dbReference type="AlphaFoldDB" id="A0A9P9XX64"/>
<keyword evidence="6" id="KW-1185">Reference proteome</keyword>
<dbReference type="InterPro" id="IPR056826">
    <property type="entry name" value="Agd3_CE"/>
</dbReference>
<reference evidence="5" key="1">
    <citation type="journal article" date="2021" name="J Fungi (Basel)">
        <title>Genomic and Metabolomic Analyses of the Marine Fungus Emericellopsis cladophorae: Insights into Saltwater Adaptability Mechanisms and Its Biosynthetic Potential.</title>
        <authorList>
            <person name="Goncalves M.F.M."/>
            <person name="Hilario S."/>
            <person name="Van de Peer Y."/>
            <person name="Esteves A.C."/>
            <person name="Alves A."/>
        </authorList>
    </citation>
    <scope>NUCLEOTIDE SEQUENCE</scope>
    <source>
        <strain evidence="5">MUM 19.33</strain>
    </source>
</reference>
<evidence type="ECO:0000313" key="5">
    <source>
        <dbReference type="EMBL" id="KAI6779499.1"/>
    </source>
</evidence>
<dbReference type="EMBL" id="JAGIXG020000046">
    <property type="protein sequence ID" value="KAI6779499.1"/>
    <property type="molecule type" value="Genomic_DNA"/>
</dbReference>
<dbReference type="OrthoDB" id="2113314at2759"/>
<sequence length="699" mass="75704">MLSPFTFYRVTLTLGCLLGLLNPSYAAPGATVDSKVLILARDSYSASTASSGLEGYGIPFETVLVPKEGITLPGLTSSSTAGRYGGIIVMGAVSYNYDGSWKSALTTAQWDEIHEYQTDFHVRLVRTDEYPGPSFGASIASGGGCCASGVEQLISFTNTTAFPTANLKANAGITTAGLYHYPATITDPDTTWEIAKFGPGGAQTGDTTAAVINNFDGREQLVWFTSWATDWSATSNYLQHAHIHWMTRGLFLGKRKIHLSAQVDDVQLSTGLYLPAGQEFKCRIGDLEAHVAWQQDINGRLPAGSDFWLEMGHNGNGDIIAATDPDDESDEICIPDYAVNYESPEDTPLEFKKVPGTGEDLWPPEFEEYGWSKECADLDDFAAWWLNKANLNAFAHVSHTFSHLELNNATYHDASREIAFNQAWMAQMEIDQATRFSPKGLIPPAITGLHNADVLQAWADNGLLYAMGDNTRPVLRSADSAFHPRLTTVAGNGYAGVVIVPRYATTIYYNCDTAACTVQEWIDTSAGAGDFDDLLRDARATNTRYLLGLQADPYMFHQANLRQTDMPSITVGSETGKMSILMAWVETVAQEMVRLTDWPITSLKHDAIGDYFMDRMTLDGCDPQLSYAYSADGSAIESVTVSTDGNSCAVPVPVTIPGGQASASGGQVSADQVGSEPTIYWVTMDGSPVTLSLSEAVNF</sequence>
<dbReference type="Proteomes" id="UP001055219">
    <property type="component" value="Unassembled WGS sequence"/>
</dbReference>
<reference evidence="5" key="2">
    <citation type="submission" date="2022-07" db="EMBL/GenBank/DDBJ databases">
        <authorList>
            <person name="Goncalves M.F.M."/>
            <person name="Hilario S."/>
            <person name="Van De Peer Y."/>
            <person name="Esteves A.C."/>
            <person name="Alves A."/>
        </authorList>
    </citation>
    <scope>NUCLEOTIDE SEQUENCE</scope>
    <source>
        <strain evidence="5">MUM 19.33</strain>
    </source>
</reference>
<evidence type="ECO:0000259" key="3">
    <source>
        <dbReference type="Pfam" id="PF25116"/>
    </source>
</evidence>
<dbReference type="Pfam" id="PF25116">
    <property type="entry name" value="CBM87_Agd3"/>
    <property type="match status" value="1"/>
</dbReference>